<gene>
    <name evidence="1" type="ORF">EAG_03999</name>
</gene>
<sequence length="231" mass="26024">MLDSVLPNRDFISCLIFLVTLEGEDGNLELSRLGLQKIFFPLTVEDLADDASYDLEISSARFACSRLAIYSRNNVTYFTDVRNVYCIFYSVDKLQLPLPSCAVASREYSSRAFTVYLPVYTQMPLFFPAIFIDAQRITSAAQLLPVAGYQILRSKSINRLVRAVKRVHNLRDPRFHARDIKLAPKVYEGNFGQNPGLLQGGGCNRYSACPLTDTLALVSILYDGRKYLVLV</sequence>
<organism evidence="2">
    <name type="scientific">Camponotus floridanus</name>
    <name type="common">Florida carpenter ant</name>
    <dbReference type="NCBI Taxonomy" id="104421"/>
    <lineage>
        <taxon>Eukaryota</taxon>
        <taxon>Metazoa</taxon>
        <taxon>Ecdysozoa</taxon>
        <taxon>Arthropoda</taxon>
        <taxon>Hexapoda</taxon>
        <taxon>Insecta</taxon>
        <taxon>Pterygota</taxon>
        <taxon>Neoptera</taxon>
        <taxon>Endopterygota</taxon>
        <taxon>Hymenoptera</taxon>
        <taxon>Apocrita</taxon>
        <taxon>Aculeata</taxon>
        <taxon>Formicoidea</taxon>
        <taxon>Formicidae</taxon>
        <taxon>Formicinae</taxon>
        <taxon>Camponotus</taxon>
    </lineage>
</organism>
<accession>E2A461</accession>
<dbReference type="EMBL" id="GL436576">
    <property type="protein sequence ID" value="EFN71780.1"/>
    <property type="molecule type" value="Genomic_DNA"/>
</dbReference>
<keyword evidence="2" id="KW-1185">Reference proteome</keyword>
<evidence type="ECO:0000313" key="2">
    <source>
        <dbReference type="Proteomes" id="UP000000311"/>
    </source>
</evidence>
<name>E2A461_CAMFO</name>
<protein>
    <submittedName>
        <fullName evidence="1">Uncharacterized protein</fullName>
    </submittedName>
</protein>
<proteinExistence type="predicted"/>
<reference evidence="1 2" key="1">
    <citation type="journal article" date="2010" name="Science">
        <title>Genomic comparison of the ants Camponotus floridanus and Harpegnathos saltator.</title>
        <authorList>
            <person name="Bonasio R."/>
            <person name="Zhang G."/>
            <person name="Ye C."/>
            <person name="Mutti N.S."/>
            <person name="Fang X."/>
            <person name="Qin N."/>
            <person name="Donahue G."/>
            <person name="Yang P."/>
            <person name="Li Q."/>
            <person name="Li C."/>
            <person name="Zhang P."/>
            <person name="Huang Z."/>
            <person name="Berger S.L."/>
            <person name="Reinberg D."/>
            <person name="Wang J."/>
            <person name="Liebig J."/>
        </authorList>
    </citation>
    <scope>NUCLEOTIDE SEQUENCE [LARGE SCALE GENOMIC DNA]</scope>
    <source>
        <strain evidence="2">C129</strain>
    </source>
</reference>
<dbReference type="InParanoid" id="E2A461"/>
<evidence type="ECO:0000313" key="1">
    <source>
        <dbReference type="EMBL" id="EFN71780.1"/>
    </source>
</evidence>
<dbReference type="Proteomes" id="UP000000311">
    <property type="component" value="Unassembled WGS sequence"/>
</dbReference>
<dbReference type="AlphaFoldDB" id="E2A461"/>